<organism evidence="4 5">
    <name type="scientific">Mesoterricola sediminis</name>
    <dbReference type="NCBI Taxonomy" id="2927980"/>
    <lineage>
        <taxon>Bacteria</taxon>
        <taxon>Pseudomonadati</taxon>
        <taxon>Acidobacteriota</taxon>
        <taxon>Holophagae</taxon>
        <taxon>Holophagales</taxon>
        <taxon>Holophagaceae</taxon>
        <taxon>Mesoterricola</taxon>
    </lineage>
</organism>
<dbReference type="KEGG" id="msea:METESE_17480"/>
<feature type="modified residue" description="4-aspartylphosphate" evidence="2">
    <location>
        <position position="54"/>
    </location>
</feature>
<sequence>MSRKILIVEDDPINVKFMKVVLVRKGGFEVVVSEDVYEILDLARSGTLSAVIMDISLTRSVHEGRNVDGIYITRLLKADPATRGIPVILATAHAMTGDRERFLAETGAEHYLAKPLHDPDHFLAEVNRVFPA</sequence>
<dbReference type="PROSITE" id="PS50110">
    <property type="entry name" value="RESPONSE_REGULATORY"/>
    <property type="match status" value="1"/>
</dbReference>
<protein>
    <submittedName>
        <fullName evidence="4">Response regulator</fullName>
    </submittedName>
</protein>
<evidence type="ECO:0000256" key="2">
    <source>
        <dbReference type="PROSITE-ProRule" id="PRU00169"/>
    </source>
</evidence>
<accession>A0AA48KD76</accession>
<dbReference type="GO" id="GO:0000160">
    <property type="term" value="P:phosphorelay signal transduction system"/>
    <property type="evidence" value="ECO:0007669"/>
    <property type="project" value="InterPro"/>
</dbReference>
<dbReference type="Gene3D" id="3.40.50.2300">
    <property type="match status" value="1"/>
</dbReference>
<dbReference type="RefSeq" id="WP_243334204.1">
    <property type="nucleotide sequence ID" value="NZ_AP027081.1"/>
</dbReference>
<proteinExistence type="predicted"/>
<dbReference type="EMBL" id="AP027081">
    <property type="protein sequence ID" value="BDU76790.1"/>
    <property type="molecule type" value="Genomic_DNA"/>
</dbReference>
<dbReference type="Pfam" id="PF00072">
    <property type="entry name" value="Response_reg"/>
    <property type="match status" value="1"/>
</dbReference>
<keyword evidence="1 2" id="KW-0597">Phosphoprotein</keyword>
<keyword evidence="5" id="KW-1185">Reference proteome</keyword>
<feature type="domain" description="Response regulatory" evidence="3">
    <location>
        <begin position="4"/>
        <end position="129"/>
    </location>
</feature>
<evidence type="ECO:0000259" key="3">
    <source>
        <dbReference type="PROSITE" id="PS50110"/>
    </source>
</evidence>
<dbReference type="Proteomes" id="UP001228113">
    <property type="component" value="Chromosome"/>
</dbReference>
<dbReference type="PANTHER" id="PTHR44591">
    <property type="entry name" value="STRESS RESPONSE REGULATOR PROTEIN 1"/>
    <property type="match status" value="1"/>
</dbReference>
<dbReference type="InterPro" id="IPR050595">
    <property type="entry name" value="Bact_response_regulator"/>
</dbReference>
<evidence type="ECO:0000256" key="1">
    <source>
        <dbReference type="ARBA" id="ARBA00022553"/>
    </source>
</evidence>
<name>A0AA48KD76_9BACT</name>
<dbReference type="InterPro" id="IPR001789">
    <property type="entry name" value="Sig_transdc_resp-reg_receiver"/>
</dbReference>
<dbReference type="AlphaFoldDB" id="A0AA48KD76"/>
<evidence type="ECO:0000313" key="4">
    <source>
        <dbReference type="EMBL" id="BDU76790.1"/>
    </source>
</evidence>
<dbReference type="SUPFAM" id="SSF52172">
    <property type="entry name" value="CheY-like"/>
    <property type="match status" value="1"/>
</dbReference>
<evidence type="ECO:0000313" key="5">
    <source>
        <dbReference type="Proteomes" id="UP001228113"/>
    </source>
</evidence>
<dbReference type="SMART" id="SM00448">
    <property type="entry name" value="REC"/>
    <property type="match status" value="1"/>
</dbReference>
<dbReference type="InterPro" id="IPR011006">
    <property type="entry name" value="CheY-like_superfamily"/>
</dbReference>
<reference evidence="4" key="1">
    <citation type="journal article" date="2023" name="Int. J. Syst. Evol. Microbiol.">
        <title>Mesoterricola silvestris gen. nov., sp. nov., Mesoterricola sediminis sp. nov., Geothrix oryzae sp. nov., Geothrix edaphica sp. nov., Geothrix rubra sp. nov., and Geothrix limicola sp. nov., six novel members of Acidobacteriota isolated from soils.</title>
        <authorList>
            <person name="Itoh H."/>
            <person name="Sugisawa Y."/>
            <person name="Mise K."/>
            <person name="Xu Z."/>
            <person name="Kuniyasu M."/>
            <person name="Ushijima N."/>
            <person name="Kawano K."/>
            <person name="Kobayashi E."/>
            <person name="Shiratori Y."/>
            <person name="Masuda Y."/>
            <person name="Senoo K."/>
        </authorList>
    </citation>
    <scope>NUCLEOTIDE SEQUENCE</scope>
    <source>
        <strain evidence="4">W786</strain>
    </source>
</reference>
<dbReference type="PANTHER" id="PTHR44591:SF23">
    <property type="entry name" value="CHEY SUBFAMILY"/>
    <property type="match status" value="1"/>
</dbReference>
<gene>
    <name evidence="4" type="primary">divK</name>
    <name evidence="4" type="ORF">METESE_17480</name>
</gene>